<dbReference type="SUPFAM" id="SSF54001">
    <property type="entry name" value="Cysteine proteinases"/>
    <property type="match status" value="1"/>
</dbReference>
<dbReference type="OrthoDB" id="9796191at2"/>
<dbReference type="Proteomes" id="UP000038750">
    <property type="component" value="Unassembled WGS sequence"/>
</dbReference>
<accession>A0A0T9M454</accession>
<dbReference type="Pfam" id="PF07313">
    <property type="entry name" value="AmiA-like"/>
    <property type="match status" value="1"/>
</dbReference>
<evidence type="ECO:0000313" key="1">
    <source>
        <dbReference type="EMBL" id="CNF57943.1"/>
    </source>
</evidence>
<dbReference type="PROSITE" id="PS51257">
    <property type="entry name" value="PROKAR_LIPOPROTEIN"/>
    <property type="match status" value="1"/>
</dbReference>
<proteinExistence type="predicted"/>
<protein>
    <submittedName>
        <fullName evidence="1">Putative lipoprotein</fullName>
    </submittedName>
</protein>
<dbReference type="Gene3D" id="1.10.3670.10">
    <property type="entry name" value="Putative xylanase like domain"/>
    <property type="match status" value="1"/>
</dbReference>
<keyword evidence="1" id="KW-0449">Lipoprotein</keyword>
<dbReference type="RefSeq" id="WP_050073338.1">
    <property type="nucleotide sequence ID" value="NZ_CPZJ01000005.1"/>
</dbReference>
<gene>
    <name evidence="1" type="ORF">ERS008530_01568</name>
</gene>
<dbReference type="InterPro" id="IPR038765">
    <property type="entry name" value="Papain-like_cys_pep_sf"/>
</dbReference>
<dbReference type="STRING" id="631.CH53_4005"/>
<sequence>MHKSLSLVLIAVIAGCGAKQTPYETVSIDNYTANRITRIIESKVETGSYSNVNDAIANISAEFLGTPYEANVLIGSPTQPEQLVIDFRGLDCFTYLDYAEALRKSGSKAEFVQQVIRTRYADADVSYLHRKHFFTDWSQRTPLNAQDVTAQISTHARTVLKNLNQKKEGGEFIPELSVIERNVVYIPAEFIDATVVAGLKNGDYIGIYTPISGLDVTHTGIFIRTVKGAMFRNASSMRGNNKVVDSPFLEYVKKTPGIVVLRALPVSDSDSKSMG</sequence>
<dbReference type="AlphaFoldDB" id="A0A0T9M454"/>
<name>A0A0T9M454_YERIN</name>
<reference evidence="1 2" key="1">
    <citation type="submission" date="2015-03" db="EMBL/GenBank/DDBJ databases">
        <authorList>
            <person name="Murphy D."/>
        </authorList>
    </citation>
    <scope>NUCLEOTIDE SEQUENCE [LARGE SCALE GENOMIC DNA]</scope>
    <source>
        <strain evidence="1 2">BR165/97</strain>
    </source>
</reference>
<dbReference type="Gene3D" id="2.30.260.10">
    <property type="entry name" value="putative xylanase like domain"/>
    <property type="match status" value="1"/>
</dbReference>
<dbReference type="eggNOG" id="COG2027">
    <property type="taxonomic scope" value="Bacteria"/>
</dbReference>
<organism evidence="1 2">
    <name type="scientific">Yersinia intermedia</name>
    <dbReference type="NCBI Taxonomy" id="631"/>
    <lineage>
        <taxon>Bacteria</taxon>
        <taxon>Pseudomonadati</taxon>
        <taxon>Pseudomonadota</taxon>
        <taxon>Gammaproteobacteria</taxon>
        <taxon>Enterobacterales</taxon>
        <taxon>Yersiniaceae</taxon>
        <taxon>Yersinia</taxon>
    </lineage>
</organism>
<dbReference type="EMBL" id="CPZJ01000005">
    <property type="protein sequence ID" value="CNF57943.1"/>
    <property type="molecule type" value="Genomic_DNA"/>
</dbReference>
<dbReference type="InterPro" id="IPR010846">
    <property type="entry name" value="AmiA-like"/>
</dbReference>
<evidence type="ECO:0000313" key="2">
    <source>
        <dbReference type="Proteomes" id="UP000038750"/>
    </source>
</evidence>